<sequence>MYSKRGRIGAHCILLKCQRNLQLGGILWSMLLAGYALHHYSEEALDLLASLDYSKQAHAGIVAHGFGLDTVANTTLVDIYSKWERVTDFEHGWEIFQAMDRDCKAKTQAIHYGCVIEFLGREGLLDEGFALKRAIGVSSHVDPKVILPRLKAMTWNMANQDTAEVTEPMAVINLKGCLMEALGYPGELRLSNLNTPIAIDQWVLLLHFSWCLKPSYVNEGFDNAGSSIIGVIVAI</sequence>
<organism evidence="1 2">
    <name type="scientific">Hevea brasiliensis</name>
    <name type="common">Para rubber tree</name>
    <name type="synonym">Siphonia brasiliensis</name>
    <dbReference type="NCBI Taxonomy" id="3981"/>
    <lineage>
        <taxon>Eukaryota</taxon>
        <taxon>Viridiplantae</taxon>
        <taxon>Streptophyta</taxon>
        <taxon>Embryophyta</taxon>
        <taxon>Tracheophyta</taxon>
        <taxon>Spermatophyta</taxon>
        <taxon>Magnoliopsida</taxon>
        <taxon>eudicotyledons</taxon>
        <taxon>Gunneridae</taxon>
        <taxon>Pentapetalae</taxon>
        <taxon>rosids</taxon>
        <taxon>fabids</taxon>
        <taxon>Malpighiales</taxon>
        <taxon>Euphorbiaceae</taxon>
        <taxon>Crotonoideae</taxon>
        <taxon>Micrandreae</taxon>
        <taxon>Hevea</taxon>
    </lineage>
</organism>
<dbReference type="EMBL" id="JAAGAX010000006">
    <property type="protein sequence ID" value="KAF2311476.1"/>
    <property type="molecule type" value="Genomic_DNA"/>
</dbReference>
<accession>A0A6A6MH43</accession>
<dbReference type="AlphaFoldDB" id="A0A6A6MH43"/>
<keyword evidence="2" id="KW-1185">Reference proteome</keyword>
<comment type="caution">
    <text evidence="1">The sequence shown here is derived from an EMBL/GenBank/DDBJ whole genome shotgun (WGS) entry which is preliminary data.</text>
</comment>
<evidence type="ECO:0008006" key="3">
    <source>
        <dbReference type="Google" id="ProtNLM"/>
    </source>
</evidence>
<dbReference type="InterPro" id="IPR011990">
    <property type="entry name" value="TPR-like_helical_dom_sf"/>
</dbReference>
<dbReference type="Gene3D" id="1.25.40.10">
    <property type="entry name" value="Tetratricopeptide repeat domain"/>
    <property type="match status" value="1"/>
</dbReference>
<evidence type="ECO:0000313" key="2">
    <source>
        <dbReference type="Proteomes" id="UP000467840"/>
    </source>
</evidence>
<name>A0A6A6MH43_HEVBR</name>
<protein>
    <recommendedName>
        <fullName evidence="3">DYW domain-containing protein</fullName>
    </recommendedName>
</protein>
<dbReference type="PANTHER" id="PTHR47926">
    <property type="entry name" value="PENTATRICOPEPTIDE REPEAT-CONTAINING PROTEIN"/>
    <property type="match status" value="1"/>
</dbReference>
<gene>
    <name evidence="1" type="ORF">GH714_024161</name>
</gene>
<dbReference type="InterPro" id="IPR046960">
    <property type="entry name" value="PPR_At4g14850-like_plant"/>
</dbReference>
<dbReference type="PANTHER" id="PTHR47926:SF434">
    <property type="entry name" value="PENTATRICOPEPTIDE REPEAT SUPERFAMILY PROTEIN"/>
    <property type="match status" value="1"/>
</dbReference>
<proteinExistence type="predicted"/>
<evidence type="ECO:0000313" key="1">
    <source>
        <dbReference type="EMBL" id="KAF2311476.1"/>
    </source>
</evidence>
<dbReference type="GO" id="GO:0009451">
    <property type="term" value="P:RNA modification"/>
    <property type="evidence" value="ECO:0007669"/>
    <property type="project" value="InterPro"/>
</dbReference>
<reference evidence="1 2" key="1">
    <citation type="journal article" date="2020" name="Mol. Plant">
        <title>The Chromosome-Based Rubber Tree Genome Provides New Insights into Spurge Genome Evolution and Rubber Biosynthesis.</title>
        <authorList>
            <person name="Liu J."/>
            <person name="Shi C."/>
            <person name="Shi C.C."/>
            <person name="Li W."/>
            <person name="Zhang Q.J."/>
            <person name="Zhang Y."/>
            <person name="Li K."/>
            <person name="Lu H.F."/>
            <person name="Shi C."/>
            <person name="Zhu S.T."/>
            <person name="Xiao Z.Y."/>
            <person name="Nan H."/>
            <person name="Yue Y."/>
            <person name="Zhu X.G."/>
            <person name="Wu Y."/>
            <person name="Hong X.N."/>
            <person name="Fan G.Y."/>
            <person name="Tong Y."/>
            <person name="Zhang D."/>
            <person name="Mao C.L."/>
            <person name="Liu Y.L."/>
            <person name="Hao S.J."/>
            <person name="Liu W.Q."/>
            <person name="Lv M.Q."/>
            <person name="Zhang H.B."/>
            <person name="Liu Y."/>
            <person name="Hu-Tang G.R."/>
            <person name="Wang J.P."/>
            <person name="Wang J.H."/>
            <person name="Sun Y.H."/>
            <person name="Ni S.B."/>
            <person name="Chen W.B."/>
            <person name="Zhang X.C."/>
            <person name="Jiao Y.N."/>
            <person name="Eichler E.E."/>
            <person name="Li G.H."/>
            <person name="Liu X."/>
            <person name="Gao L.Z."/>
        </authorList>
    </citation>
    <scope>NUCLEOTIDE SEQUENCE [LARGE SCALE GENOMIC DNA]</scope>
    <source>
        <strain evidence="2">cv. GT1</strain>
        <tissue evidence="1">Leaf</tissue>
    </source>
</reference>
<dbReference type="GO" id="GO:0003723">
    <property type="term" value="F:RNA binding"/>
    <property type="evidence" value="ECO:0007669"/>
    <property type="project" value="InterPro"/>
</dbReference>
<dbReference type="Proteomes" id="UP000467840">
    <property type="component" value="Chromosome 14"/>
</dbReference>